<dbReference type="EMBL" id="JBHTON010000015">
    <property type="protein sequence ID" value="MFD1484788.1"/>
    <property type="molecule type" value="Genomic_DNA"/>
</dbReference>
<proteinExistence type="predicted"/>
<protein>
    <submittedName>
        <fullName evidence="1">Uncharacterized protein</fullName>
    </submittedName>
</protein>
<evidence type="ECO:0000313" key="1">
    <source>
        <dbReference type="EMBL" id="MFD1484788.1"/>
    </source>
</evidence>
<organism evidence="1 2">
    <name type="scientific">Lacticaseibacillus baoqingensis</name>
    <dbReference type="NCBI Taxonomy" id="2486013"/>
    <lineage>
        <taxon>Bacteria</taxon>
        <taxon>Bacillati</taxon>
        <taxon>Bacillota</taxon>
        <taxon>Bacilli</taxon>
        <taxon>Lactobacillales</taxon>
        <taxon>Lactobacillaceae</taxon>
        <taxon>Lacticaseibacillus</taxon>
    </lineage>
</organism>
<evidence type="ECO:0000313" key="2">
    <source>
        <dbReference type="Proteomes" id="UP001597252"/>
    </source>
</evidence>
<comment type="caution">
    <text evidence="1">The sequence shown here is derived from an EMBL/GenBank/DDBJ whole genome shotgun (WGS) entry which is preliminary data.</text>
</comment>
<name>A0ABW4E6C3_9LACO</name>
<keyword evidence="2" id="KW-1185">Reference proteome</keyword>
<sequence>MRPDRYPKDEKIMLEVIRKELERLDLLNSPKQTEYKRLKGQPSVPWIRKNLGLNWHQVLEKLNLDGKTLTYDWSKRSDSELKNSVIKFMGENMIYSSVDYTKRSDPNKVPGAGALRNRFGANIISQLLERSFEEYGVPSKVTRRNWVYLSKEEILDHMNFMIKSTGARTLLEYSESCDPRLAPSIDTARSIFGGSSQNLYRAYRERFGKEMFYLDIRNKKMPKIGES</sequence>
<accession>A0ABW4E6C3</accession>
<gene>
    <name evidence="1" type="ORF">ACFQ5J_06045</name>
</gene>
<dbReference type="Proteomes" id="UP001597252">
    <property type="component" value="Unassembled WGS sequence"/>
</dbReference>
<dbReference type="RefSeq" id="WP_125753546.1">
    <property type="nucleotide sequence ID" value="NZ_JBHTON010000015.1"/>
</dbReference>
<reference evidence="2" key="1">
    <citation type="journal article" date="2019" name="Int. J. Syst. Evol. Microbiol.">
        <title>The Global Catalogue of Microorganisms (GCM) 10K type strain sequencing project: providing services to taxonomists for standard genome sequencing and annotation.</title>
        <authorList>
            <consortium name="The Broad Institute Genomics Platform"/>
            <consortium name="The Broad Institute Genome Sequencing Center for Infectious Disease"/>
            <person name="Wu L."/>
            <person name="Ma J."/>
        </authorList>
    </citation>
    <scope>NUCLEOTIDE SEQUENCE [LARGE SCALE GENOMIC DNA]</scope>
    <source>
        <strain evidence="2">CCM 8903</strain>
    </source>
</reference>